<dbReference type="InterPro" id="IPR050665">
    <property type="entry name" value="Cytochrome_P450_Monooxygen"/>
</dbReference>
<evidence type="ECO:0000256" key="4">
    <source>
        <dbReference type="ARBA" id="ARBA00022692"/>
    </source>
</evidence>
<keyword evidence="3" id="KW-0349">Heme</keyword>
<proteinExistence type="inferred from homology"/>
<dbReference type="InterPro" id="IPR001128">
    <property type="entry name" value="Cyt_P450"/>
</dbReference>
<dbReference type="GO" id="GO:0005506">
    <property type="term" value="F:iron ion binding"/>
    <property type="evidence" value="ECO:0007669"/>
    <property type="project" value="InterPro"/>
</dbReference>
<dbReference type="Pfam" id="PF00067">
    <property type="entry name" value="p450"/>
    <property type="match status" value="2"/>
</dbReference>
<gene>
    <name evidence="11" type="ORF">M0R45_022083</name>
</gene>
<evidence type="ECO:0000256" key="8">
    <source>
        <dbReference type="ARBA" id="ARBA00023004"/>
    </source>
</evidence>
<keyword evidence="12" id="KW-1185">Reference proteome</keyword>
<dbReference type="GO" id="GO:0016705">
    <property type="term" value="F:oxidoreductase activity, acting on paired donors, with incorporation or reduction of molecular oxygen"/>
    <property type="evidence" value="ECO:0007669"/>
    <property type="project" value="InterPro"/>
</dbReference>
<evidence type="ECO:0000256" key="1">
    <source>
        <dbReference type="ARBA" id="ARBA00004167"/>
    </source>
</evidence>
<dbReference type="GO" id="GO:0016020">
    <property type="term" value="C:membrane"/>
    <property type="evidence" value="ECO:0007669"/>
    <property type="project" value="UniProtKB-SubCell"/>
</dbReference>
<name>A0AAW1XG74_RUBAR</name>
<accession>A0AAW1XG74</accession>
<sequence length="417" mass="47846">MSSSGNQVMMIILSSFLCVLFLLSALIRIFHKLWWTPTRIQNLMVLQGIKGPSYRFIHGSTKEISNMKKEIMSRPMSLSHDILSAVQPHIHSWTKIYGKIFLQWHGSQAQLITMDPELCKEILNNKDRAYTKKKPQGYVKKLVGNGLGTTEGEKWTKLRKVTNHAFHGESLKFMIPEMIASAETMLKGWKNHEGKEIEVFELFRFLTSEVISRTAFGSSYLEGKNIFENMVKLSFFLVKNSFTVRFPVFSKFLRTSDEIESDKLEKAIYNSIVEIVKRREEKALMSGEDNSFGNDFLGSLLEAHHDANEISIDDLEVLQLFDKRTPDHDGLSKLKTMSMVINESLRLYPPVLNIVRKVKREVRLGKLIVPANVEVHIPTLALHHEPLFWGQDVQLFKPERFSEGVAKATNNVMLHPL</sequence>
<comment type="caution">
    <text evidence="11">The sequence shown here is derived from an EMBL/GenBank/DDBJ whole genome shotgun (WGS) entry which is preliminary data.</text>
</comment>
<dbReference type="GO" id="GO:0004497">
    <property type="term" value="F:monooxygenase activity"/>
    <property type="evidence" value="ECO:0007669"/>
    <property type="project" value="UniProtKB-KW"/>
</dbReference>
<dbReference type="EMBL" id="JBEDUW010000004">
    <property type="protein sequence ID" value="KAK9934963.1"/>
    <property type="molecule type" value="Genomic_DNA"/>
</dbReference>
<dbReference type="Gene3D" id="1.10.630.10">
    <property type="entry name" value="Cytochrome P450"/>
    <property type="match status" value="2"/>
</dbReference>
<comment type="subcellular location">
    <subcellularLocation>
        <location evidence="1">Membrane</location>
        <topology evidence="1">Single-pass membrane protein</topology>
    </subcellularLocation>
</comment>
<evidence type="ECO:0000256" key="2">
    <source>
        <dbReference type="ARBA" id="ARBA00010617"/>
    </source>
</evidence>
<keyword evidence="8" id="KW-0408">Iron</keyword>
<keyword evidence="6" id="KW-1133">Transmembrane helix</keyword>
<organism evidence="11 12">
    <name type="scientific">Rubus argutus</name>
    <name type="common">Southern blackberry</name>
    <dbReference type="NCBI Taxonomy" id="59490"/>
    <lineage>
        <taxon>Eukaryota</taxon>
        <taxon>Viridiplantae</taxon>
        <taxon>Streptophyta</taxon>
        <taxon>Embryophyta</taxon>
        <taxon>Tracheophyta</taxon>
        <taxon>Spermatophyta</taxon>
        <taxon>Magnoliopsida</taxon>
        <taxon>eudicotyledons</taxon>
        <taxon>Gunneridae</taxon>
        <taxon>Pentapetalae</taxon>
        <taxon>rosids</taxon>
        <taxon>fabids</taxon>
        <taxon>Rosales</taxon>
        <taxon>Rosaceae</taxon>
        <taxon>Rosoideae</taxon>
        <taxon>Rosoideae incertae sedis</taxon>
        <taxon>Rubus</taxon>
    </lineage>
</organism>
<dbReference type="PANTHER" id="PTHR24282:SF20">
    <property type="entry name" value="CYTOCHROME P450 CYP749A22-LIKE"/>
    <property type="match status" value="1"/>
</dbReference>
<dbReference type="PANTHER" id="PTHR24282">
    <property type="entry name" value="CYTOCHROME P450 FAMILY MEMBER"/>
    <property type="match status" value="1"/>
</dbReference>
<evidence type="ECO:0008006" key="13">
    <source>
        <dbReference type="Google" id="ProtNLM"/>
    </source>
</evidence>
<keyword evidence="7" id="KW-0560">Oxidoreductase</keyword>
<keyword evidence="5" id="KW-0479">Metal-binding</keyword>
<evidence type="ECO:0000256" key="7">
    <source>
        <dbReference type="ARBA" id="ARBA00023002"/>
    </source>
</evidence>
<comment type="similarity">
    <text evidence="2">Belongs to the cytochrome P450 family.</text>
</comment>
<dbReference type="AlphaFoldDB" id="A0AAW1XG74"/>
<evidence type="ECO:0000313" key="11">
    <source>
        <dbReference type="EMBL" id="KAK9934963.1"/>
    </source>
</evidence>
<keyword evidence="4" id="KW-0812">Transmembrane</keyword>
<dbReference type="GO" id="GO:0020037">
    <property type="term" value="F:heme binding"/>
    <property type="evidence" value="ECO:0007669"/>
    <property type="project" value="InterPro"/>
</dbReference>
<dbReference type="InterPro" id="IPR036396">
    <property type="entry name" value="Cyt_P450_sf"/>
</dbReference>
<keyword evidence="10" id="KW-0472">Membrane</keyword>
<evidence type="ECO:0000256" key="5">
    <source>
        <dbReference type="ARBA" id="ARBA00022723"/>
    </source>
</evidence>
<dbReference type="SUPFAM" id="SSF48264">
    <property type="entry name" value="Cytochrome P450"/>
    <property type="match status" value="1"/>
</dbReference>
<dbReference type="Proteomes" id="UP001457282">
    <property type="component" value="Unassembled WGS sequence"/>
</dbReference>
<evidence type="ECO:0000256" key="10">
    <source>
        <dbReference type="ARBA" id="ARBA00023136"/>
    </source>
</evidence>
<evidence type="ECO:0000256" key="6">
    <source>
        <dbReference type="ARBA" id="ARBA00022989"/>
    </source>
</evidence>
<keyword evidence="9" id="KW-0503">Monooxygenase</keyword>
<evidence type="ECO:0000256" key="9">
    <source>
        <dbReference type="ARBA" id="ARBA00023033"/>
    </source>
</evidence>
<evidence type="ECO:0000313" key="12">
    <source>
        <dbReference type="Proteomes" id="UP001457282"/>
    </source>
</evidence>
<reference evidence="11 12" key="1">
    <citation type="journal article" date="2023" name="G3 (Bethesda)">
        <title>A chromosome-length genome assembly and annotation of blackberry (Rubus argutus, cv. 'Hillquist').</title>
        <authorList>
            <person name="Bruna T."/>
            <person name="Aryal R."/>
            <person name="Dudchenko O."/>
            <person name="Sargent D.J."/>
            <person name="Mead D."/>
            <person name="Buti M."/>
            <person name="Cavallini A."/>
            <person name="Hytonen T."/>
            <person name="Andres J."/>
            <person name="Pham M."/>
            <person name="Weisz D."/>
            <person name="Mascagni F."/>
            <person name="Usai G."/>
            <person name="Natali L."/>
            <person name="Bassil N."/>
            <person name="Fernandez G.E."/>
            <person name="Lomsadze A."/>
            <person name="Armour M."/>
            <person name="Olukolu B."/>
            <person name="Poorten T."/>
            <person name="Britton C."/>
            <person name="Davik J."/>
            <person name="Ashrafi H."/>
            <person name="Aiden E.L."/>
            <person name="Borodovsky M."/>
            <person name="Worthington M."/>
        </authorList>
    </citation>
    <scope>NUCLEOTIDE SEQUENCE [LARGE SCALE GENOMIC DNA]</scope>
    <source>
        <strain evidence="11">PI 553951</strain>
    </source>
</reference>
<evidence type="ECO:0000256" key="3">
    <source>
        <dbReference type="ARBA" id="ARBA00022617"/>
    </source>
</evidence>
<protein>
    <recommendedName>
        <fullName evidence="13">Cytochrome P450 CYP749A22-like</fullName>
    </recommendedName>
</protein>